<keyword evidence="1" id="KW-0472">Membrane</keyword>
<evidence type="ECO:0000313" key="2">
    <source>
        <dbReference type="EMBL" id="KAF7061737.1"/>
    </source>
</evidence>
<feature type="transmembrane region" description="Helical" evidence="1">
    <location>
        <begin position="47"/>
        <end position="69"/>
    </location>
</feature>
<dbReference type="Proteomes" id="UP000815260">
    <property type="component" value="Chromosome 5A"/>
</dbReference>
<gene>
    <name evidence="2" type="ORF">CFC21_068406</name>
</gene>
<keyword evidence="1" id="KW-1133">Transmembrane helix</keyword>
<sequence>RALEGSFSSLAAPTVGMVTERVYSYNANTVNLADGSAAGAYALSRGLLTMMIVPFGLCCLFYTPLYFVFKRDRKSARLAASAKDLELM</sequence>
<dbReference type="OrthoDB" id="440755at2759"/>
<proteinExistence type="predicted"/>
<evidence type="ECO:0000256" key="1">
    <source>
        <dbReference type="SAM" id="Phobius"/>
    </source>
</evidence>
<dbReference type="AlphaFoldDB" id="A0A9R1H988"/>
<comment type="caution">
    <text evidence="2">The sequence shown here is derived from an EMBL/GenBank/DDBJ whole genome shotgun (WGS) entry which is preliminary data.</text>
</comment>
<feature type="non-terminal residue" evidence="2">
    <location>
        <position position="1"/>
    </location>
</feature>
<accession>A0A9R1H988</accession>
<dbReference type="EMBL" id="CM022223">
    <property type="protein sequence ID" value="KAF7061737.1"/>
    <property type="molecule type" value="Genomic_DNA"/>
</dbReference>
<protein>
    <submittedName>
        <fullName evidence="2">Uncharacterized protein</fullName>
    </submittedName>
</protein>
<name>A0A9R1H988_WHEAT</name>
<reference evidence="2" key="2">
    <citation type="submission" date="2020-03" db="EMBL/GenBank/DDBJ databases">
        <title>The second near-complete assembly of the hexaploid bread wheat (Triticum aestivum) genome.</title>
        <authorList>
            <person name="Zimin A.V."/>
            <person name="Puiu D."/>
            <person name="Shumante A."/>
            <person name="Alonge M."/>
            <person name="Salzberg S.L."/>
        </authorList>
    </citation>
    <scope>NUCLEOTIDE SEQUENCE</scope>
    <source>
        <tissue evidence="2">Leaf</tissue>
    </source>
</reference>
<reference evidence="2" key="1">
    <citation type="journal article" date="2017" name="Gigascience">
        <title>The first near-complete assembly of the hexaploid bread wheat genome, Triticum aestivum.</title>
        <authorList>
            <person name="Zimin A.V."/>
            <person name="Puiu D."/>
            <person name="Hall R."/>
            <person name="Kingan S."/>
            <person name="Clavijo B.J."/>
            <person name="Salzberg S.L."/>
        </authorList>
    </citation>
    <scope>NUCLEOTIDE SEQUENCE</scope>
    <source>
        <tissue evidence="2">Leaf</tissue>
    </source>
</reference>
<keyword evidence="1" id="KW-0812">Transmembrane</keyword>
<organism evidence="2">
    <name type="scientific">Triticum aestivum</name>
    <name type="common">Wheat</name>
    <dbReference type="NCBI Taxonomy" id="4565"/>
    <lineage>
        <taxon>Eukaryota</taxon>
        <taxon>Viridiplantae</taxon>
        <taxon>Streptophyta</taxon>
        <taxon>Embryophyta</taxon>
        <taxon>Tracheophyta</taxon>
        <taxon>Spermatophyta</taxon>
        <taxon>Magnoliopsida</taxon>
        <taxon>Liliopsida</taxon>
        <taxon>Poales</taxon>
        <taxon>Poaceae</taxon>
        <taxon>BOP clade</taxon>
        <taxon>Pooideae</taxon>
        <taxon>Triticodae</taxon>
        <taxon>Triticeae</taxon>
        <taxon>Triticinae</taxon>
        <taxon>Triticum</taxon>
    </lineage>
</organism>